<dbReference type="Proteomes" id="UP000614334">
    <property type="component" value="Unassembled WGS sequence"/>
</dbReference>
<dbReference type="Pfam" id="PF17667">
    <property type="entry name" value="Pkinase_fungal"/>
    <property type="match status" value="1"/>
</dbReference>
<evidence type="ECO:0000313" key="4">
    <source>
        <dbReference type="Proteomes" id="UP000614334"/>
    </source>
</evidence>
<dbReference type="PANTHER" id="PTHR38248">
    <property type="entry name" value="FUNK1 6"/>
    <property type="match status" value="1"/>
</dbReference>
<reference evidence="3" key="1">
    <citation type="submission" date="2020-09" db="EMBL/GenBank/DDBJ databases">
        <title>Comparative genome analyses of four rice-infecting Rhizoctonia solani isolates reveal extensive enrichment of homogalacturonan modification genes.</title>
        <authorList>
            <person name="Lee D.-Y."/>
            <person name="Jeon J."/>
            <person name="Kim K.-T."/>
            <person name="Cheong K."/>
            <person name="Song H."/>
            <person name="Choi G."/>
            <person name="Ko J."/>
            <person name="Opiyo S.O."/>
            <person name="Zuo S."/>
            <person name="Madhav S."/>
            <person name="Lee Y.-H."/>
            <person name="Wang G.-L."/>
        </authorList>
    </citation>
    <scope>NUCLEOTIDE SEQUENCE</scope>
    <source>
        <strain evidence="3">AG1-IA B2</strain>
    </source>
</reference>
<name>A0A8H7IN01_9AGAM</name>
<dbReference type="PANTHER" id="PTHR38248:SF2">
    <property type="entry name" value="FUNK1 11"/>
    <property type="match status" value="1"/>
</dbReference>
<dbReference type="InterPro" id="IPR040976">
    <property type="entry name" value="Pkinase_fungal"/>
</dbReference>
<comment type="caution">
    <text evidence="3">The sequence shown here is derived from an EMBL/GenBank/DDBJ whole genome shotgun (WGS) entry which is preliminary data.</text>
</comment>
<feature type="region of interest" description="Disordered" evidence="1">
    <location>
        <begin position="798"/>
        <end position="826"/>
    </location>
</feature>
<feature type="compositionally biased region" description="Basic and acidic residues" evidence="1">
    <location>
        <begin position="728"/>
        <end position="739"/>
    </location>
</feature>
<dbReference type="AlphaFoldDB" id="A0A8H7IN01"/>
<dbReference type="GO" id="GO:0016301">
    <property type="term" value="F:kinase activity"/>
    <property type="evidence" value="ECO:0007669"/>
    <property type="project" value="UniProtKB-KW"/>
</dbReference>
<evidence type="ECO:0000256" key="1">
    <source>
        <dbReference type="SAM" id="MobiDB-lite"/>
    </source>
</evidence>
<gene>
    <name evidence="3" type="ORF">RHS01_00195</name>
</gene>
<proteinExistence type="predicted"/>
<accession>A0A8H7IN01</accession>
<sequence>MSLSFAHSPIKASRQLWDSRTASDARKDAEDLQLVSEISGEDFISTFLSEHVAESPPEWADDQLAFVQQIKDTAEIETQLYQESAPLLRLLNSISKRVLESHSEPNTLALIFRSYDKQVIKSSYPGPDQKPDVVAVWGDPEALSRVASEFVLTMFYEKLLTSQPASNDLDALPEVPCWFEVVTVGETKLNTHNSYQIGDYARALLRHHPELNAVLGFATRRNSYRLVYHDSGVIHQSSPFLWSSPGPLYAFVRALYGRPFHDCSMAILNGKNGTASWATKIGDDIYVTQQGHPDIGPGQRRFTNLVTHLVTAMIFFIKDIWRDVRRRYFEGNLYEKAHHEQPLAGLMTVQAYGYVLDKDGERISTTQLGLGPGRVPANPRYKMRLLTSDVGRPLQDIHTLRQFLCVMYDACVVQRNLYRKCRILHRDISDGNIMLAPDNQQYRHRCAIGYAEVKFANQVLSGNQNEKPDPACLIIDLGNGADLNDTQHVEVLAERTGTPKFIARSISRGRHLDFFKHKTLGAQMPKLTGQALDLYRCAAGDQYERYNNAVDYDASPSAEAEIDFKHRLFHDAESTFWVITWILVRSCKRGSPAEIFWTTELRNFMQAMREHCPGDMALDSRSNLDSSAADWKRVLHEDLADLAPMLSRMHRYVHPEWASRSDLDSEHPEHMHEALMRLLLIEIVRIKENNTDIPLDVAGRSLPPALKSSSRSSRSSRTTSRSLGLPETRSHTRNSREDSASVQKNSILPRESPGGRKRSGSPLGDLPRRSPRHMLLEMQRDEQVIDWGRAEAKKVTWGKAGELGPTSQDNCSDNQQNGAGIALSGI</sequence>
<evidence type="ECO:0000259" key="2">
    <source>
        <dbReference type="Pfam" id="PF17667"/>
    </source>
</evidence>
<dbReference type="SUPFAM" id="SSF56112">
    <property type="entry name" value="Protein kinase-like (PK-like)"/>
    <property type="match status" value="1"/>
</dbReference>
<feature type="region of interest" description="Disordered" evidence="1">
    <location>
        <begin position="694"/>
        <end position="771"/>
    </location>
</feature>
<keyword evidence="3" id="KW-0808">Transferase</keyword>
<protein>
    <submittedName>
        <fullName evidence="3">Other FunK1 protein kinase</fullName>
    </submittedName>
</protein>
<feature type="domain" description="Fungal-type protein kinase" evidence="2">
    <location>
        <begin position="377"/>
        <end position="582"/>
    </location>
</feature>
<feature type="compositionally biased region" description="Polar residues" evidence="1">
    <location>
        <begin position="805"/>
        <end position="818"/>
    </location>
</feature>
<organism evidence="3 4">
    <name type="scientific">Rhizoctonia solani</name>
    <dbReference type="NCBI Taxonomy" id="456999"/>
    <lineage>
        <taxon>Eukaryota</taxon>
        <taxon>Fungi</taxon>
        <taxon>Dikarya</taxon>
        <taxon>Basidiomycota</taxon>
        <taxon>Agaricomycotina</taxon>
        <taxon>Agaricomycetes</taxon>
        <taxon>Cantharellales</taxon>
        <taxon>Ceratobasidiaceae</taxon>
        <taxon>Rhizoctonia</taxon>
    </lineage>
</organism>
<dbReference type="InterPro" id="IPR011009">
    <property type="entry name" value="Kinase-like_dom_sf"/>
</dbReference>
<feature type="compositionally biased region" description="Low complexity" evidence="1">
    <location>
        <begin position="708"/>
        <end position="722"/>
    </location>
</feature>
<dbReference type="EMBL" id="JACYCF010000001">
    <property type="protein sequence ID" value="KAF8761832.1"/>
    <property type="molecule type" value="Genomic_DNA"/>
</dbReference>
<keyword evidence="3" id="KW-0418">Kinase</keyword>
<evidence type="ECO:0000313" key="3">
    <source>
        <dbReference type="EMBL" id="KAF8761832.1"/>
    </source>
</evidence>